<comment type="function">
    <text evidence="6">Bidirectionally degrades single-stranded DNA into large acid-insoluble oligonucleotides, which are then degraded further into small acid-soluble oligonucleotides.</text>
</comment>
<evidence type="ECO:0000256" key="3">
    <source>
        <dbReference type="ARBA" id="ARBA00022722"/>
    </source>
</evidence>
<sequence length="64" mass="7318">MAAKKELSFEEALEKLELSAESLKSEKVSLEDALKSFEQGIEYYNKCNTILNTAKQKIEVYSKQ</sequence>
<comment type="subcellular location">
    <subcellularLocation>
        <location evidence="6">Cytoplasm</location>
    </subcellularLocation>
</comment>
<dbReference type="EC" id="3.1.11.6" evidence="6"/>
<feature type="coiled-coil region" evidence="7">
    <location>
        <begin position="6"/>
        <end position="40"/>
    </location>
</feature>
<evidence type="ECO:0000256" key="4">
    <source>
        <dbReference type="ARBA" id="ARBA00022801"/>
    </source>
</evidence>
<dbReference type="GO" id="GO:0006308">
    <property type="term" value="P:DNA catabolic process"/>
    <property type="evidence" value="ECO:0007669"/>
    <property type="project" value="UniProtKB-UniRule"/>
</dbReference>
<dbReference type="GO" id="GO:0005829">
    <property type="term" value="C:cytosol"/>
    <property type="evidence" value="ECO:0007669"/>
    <property type="project" value="TreeGrafter"/>
</dbReference>
<evidence type="ECO:0000256" key="2">
    <source>
        <dbReference type="ARBA" id="ARBA00022490"/>
    </source>
</evidence>
<keyword evidence="7" id="KW-0175">Coiled coil</keyword>
<proteinExistence type="inferred from homology"/>
<gene>
    <name evidence="6 8" type="primary">xseB</name>
    <name evidence="8" type="ORF">EQM06_06125</name>
</gene>
<keyword evidence="5 6" id="KW-0269">Exonuclease</keyword>
<dbReference type="PANTHER" id="PTHR34137:SF1">
    <property type="entry name" value="EXODEOXYRIBONUCLEASE 7 SMALL SUBUNIT"/>
    <property type="match status" value="1"/>
</dbReference>
<evidence type="ECO:0000256" key="1">
    <source>
        <dbReference type="ARBA" id="ARBA00009998"/>
    </source>
</evidence>
<dbReference type="Pfam" id="PF02609">
    <property type="entry name" value="Exonuc_VII_S"/>
    <property type="match status" value="1"/>
</dbReference>
<dbReference type="GO" id="GO:0009318">
    <property type="term" value="C:exodeoxyribonuclease VII complex"/>
    <property type="evidence" value="ECO:0007669"/>
    <property type="project" value="UniProtKB-UniRule"/>
</dbReference>
<dbReference type="PANTHER" id="PTHR34137">
    <property type="entry name" value="EXODEOXYRIBONUCLEASE 7 SMALL SUBUNIT"/>
    <property type="match status" value="1"/>
</dbReference>
<dbReference type="GO" id="GO:0008855">
    <property type="term" value="F:exodeoxyribonuclease VII activity"/>
    <property type="evidence" value="ECO:0007669"/>
    <property type="project" value="UniProtKB-UniRule"/>
</dbReference>
<dbReference type="OrthoDB" id="1697399at2"/>
<dbReference type="EMBL" id="CP035281">
    <property type="protein sequence ID" value="QAT42845.1"/>
    <property type="molecule type" value="Genomic_DNA"/>
</dbReference>
<dbReference type="HAMAP" id="MF_00337">
    <property type="entry name" value="Exonuc_7_S"/>
    <property type="match status" value="1"/>
</dbReference>
<keyword evidence="3 6" id="KW-0540">Nuclease</keyword>
<keyword evidence="2 6" id="KW-0963">Cytoplasm</keyword>
<accession>A0A410PV94</accession>
<evidence type="ECO:0000256" key="5">
    <source>
        <dbReference type="ARBA" id="ARBA00022839"/>
    </source>
</evidence>
<dbReference type="Gene3D" id="1.10.287.1040">
    <property type="entry name" value="Exonuclease VII, small subunit"/>
    <property type="match status" value="1"/>
</dbReference>
<organism evidence="8 9">
    <name type="scientific">Aminipila luticellarii</name>
    <dbReference type="NCBI Taxonomy" id="2507160"/>
    <lineage>
        <taxon>Bacteria</taxon>
        <taxon>Bacillati</taxon>
        <taxon>Bacillota</taxon>
        <taxon>Clostridia</taxon>
        <taxon>Peptostreptococcales</taxon>
        <taxon>Anaerovoracaceae</taxon>
        <taxon>Aminipila</taxon>
    </lineage>
</organism>
<dbReference type="AlphaFoldDB" id="A0A410PV94"/>
<comment type="similarity">
    <text evidence="1 6">Belongs to the XseB family.</text>
</comment>
<keyword evidence="4 6" id="KW-0378">Hydrolase</keyword>
<evidence type="ECO:0000313" key="9">
    <source>
        <dbReference type="Proteomes" id="UP000287601"/>
    </source>
</evidence>
<dbReference type="InterPro" id="IPR003761">
    <property type="entry name" value="Exonuc_VII_S"/>
</dbReference>
<dbReference type="NCBIfam" id="TIGR01280">
    <property type="entry name" value="xseB"/>
    <property type="match status" value="1"/>
</dbReference>
<comment type="catalytic activity">
    <reaction evidence="6">
        <text>Exonucleolytic cleavage in either 5'- to 3'- or 3'- to 5'-direction to yield nucleoside 5'-phosphates.</text>
        <dbReference type="EC" id="3.1.11.6"/>
    </reaction>
</comment>
<evidence type="ECO:0000313" key="8">
    <source>
        <dbReference type="EMBL" id="QAT42845.1"/>
    </source>
</evidence>
<dbReference type="SUPFAM" id="SSF116842">
    <property type="entry name" value="XseB-like"/>
    <property type="match status" value="1"/>
</dbReference>
<evidence type="ECO:0000256" key="6">
    <source>
        <dbReference type="HAMAP-Rule" id="MF_00337"/>
    </source>
</evidence>
<comment type="subunit">
    <text evidence="6">Heterooligomer composed of large and small subunits.</text>
</comment>
<reference evidence="8 9" key="1">
    <citation type="submission" date="2019-01" db="EMBL/GenBank/DDBJ databases">
        <title>Draft genomes of a novel of Aminipila strains.</title>
        <authorList>
            <person name="Ma S."/>
        </authorList>
    </citation>
    <scope>NUCLEOTIDE SEQUENCE [LARGE SCALE GENOMIC DNA]</scope>
    <source>
        <strain evidence="9">JN-39</strain>
    </source>
</reference>
<dbReference type="PIRSF" id="PIRSF006488">
    <property type="entry name" value="Exonuc_VII_S"/>
    <property type="match status" value="1"/>
</dbReference>
<dbReference type="KEGG" id="amij:EQM06_06125"/>
<evidence type="ECO:0000256" key="7">
    <source>
        <dbReference type="SAM" id="Coils"/>
    </source>
</evidence>
<dbReference type="InterPro" id="IPR037004">
    <property type="entry name" value="Exonuc_VII_ssu_sf"/>
</dbReference>
<keyword evidence="9" id="KW-1185">Reference proteome</keyword>
<protein>
    <recommendedName>
        <fullName evidence="6">Exodeoxyribonuclease 7 small subunit</fullName>
        <ecNumber evidence="6">3.1.11.6</ecNumber>
    </recommendedName>
    <alternativeName>
        <fullName evidence="6">Exodeoxyribonuclease VII small subunit</fullName>
        <shortName evidence="6">Exonuclease VII small subunit</shortName>
    </alternativeName>
</protein>
<dbReference type="RefSeq" id="WP_128745494.1">
    <property type="nucleotide sequence ID" value="NZ_CP035281.1"/>
</dbReference>
<name>A0A410PV94_9FIRM</name>
<dbReference type="Proteomes" id="UP000287601">
    <property type="component" value="Chromosome"/>
</dbReference>